<protein>
    <submittedName>
        <fullName evidence="1">Uncharacterized protein</fullName>
    </submittedName>
</protein>
<gene>
    <name evidence="1" type="ORF">E4663_03300</name>
</gene>
<name>A0A4Z0H0W3_9BACI</name>
<dbReference type="OrthoDB" id="2972449at2"/>
<dbReference type="STRING" id="192814.GCA_900166575_00985"/>
<dbReference type="AlphaFoldDB" id="A0A4Z0H0W3"/>
<organism evidence="1 2">
    <name type="scientific">Halobacillus salinus</name>
    <dbReference type="NCBI Taxonomy" id="192814"/>
    <lineage>
        <taxon>Bacteria</taxon>
        <taxon>Bacillati</taxon>
        <taxon>Bacillota</taxon>
        <taxon>Bacilli</taxon>
        <taxon>Bacillales</taxon>
        <taxon>Bacillaceae</taxon>
        <taxon>Halobacillus</taxon>
    </lineage>
</organism>
<evidence type="ECO:0000313" key="2">
    <source>
        <dbReference type="Proteomes" id="UP000297982"/>
    </source>
</evidence>
<reference evidence="1 2" key="1">
    <citation type="journal article" date="2003" name="Int. J. Syst. Evol. Microbiol.">
        <title>Halobacillus salinus sp. nov., isolated from a salt lake on the coast of the East Sea in Korea.</title>
        <authorList>
            <person name="Yoon J.H."/>
            <person name="Kang K.H."/>
            <person name="Park Y.H."/>
        </authorList>
    </citation>
    <scope>NUCLEOTIDE SEQUENCE [LARGE SCALE GENOMIC DNA]</scope>
    <source>
        <strain evidence="1 2">HSL-3</strain>
    </source>
</reference>
<evidence type="ECO:0000313" key="1">
    <source>
        <dbReference type="EMBL" id="TGB04048.1"/>
    </source>
</evidence>
<sequence>MKKWGLISLAAFTILLWAAVIGFYVHTPKPTQLAETHSSSLEPSHYDKSITDDQIASHFLNDTTGGAIHENKAETIFGEQVITQNWVNDVSEDGKLSIDTVLDSLNLNEDTADNS</sequence>
<keyword evidence="2" id="KW-1185">Reference proteome</keyword>
<dbReference type="EMBL" id="SRJC01000001">
    <property type="protein sequence ID" value="TGB04048.1"/>
    <property type="molecule type" value="Genomic_DNA"/>
</dbReference>
<accession>A0A4Z0H0W3</accession>
<comment type="caution">
    <text evidence="1">The sequence shown here is derived from an EMBL/GenBank/DDBJ whole genome shotgun (WGS) entry which is preliminary data.</text>
</comment>
<dbReference type="RefSeq" id="WP_079479410.1">
    <property type="nucleotide sequence ID" value="NZ_FVYZ01000004.1"/>
</dbReference>
<proteinExistence type="predicted"/>
<dbReference type="Proteomes" id="UP000297982">
    <property type="component" value="Unassembled WGS sequence"/>
</dbReference>